<evidence type="ECO:0000313" key="8">
    <source>
        <dbReference type="Proteomes" id="UP000236333"/>
    </source>
</evidence>
<dbReference type="PRINTS" id="PR01640">
    <property type="entry name" value="PROFILINPLNT"/>
</dbReference>
<dbReference type="GO" id="GO:0003785">
    <property type="term" value="F:actin monomer binding"/>
    <property type="evidence" value="ECO:0007669"/>
    <property type="project" value="TreeGrafter"/>
</dbReference>
<dbReference type="SUPFAM" id="SSF55770">
    <property type="entry name" value="Profilin (actin-binding protein)"/>
    <property type="match status" value="1"/>
</dbReference>
<dbReference type="PANTHER" id="PTHR11604">
    <property type="entry name" value="PROFILIN"/>
    <property type="match status" value="1"/>
</dbReference>
<dbReference type="Gene3D" id="3.30.450.30">
    <property type="entry name" value="Dynein light chain 2a, cytoplasmic"/>
    <property type="match status" value="1"/>
</dbReference>
<keyword evidence="3" id="KW-0963">Cytoplasm</keyword>
<comment type="similarity">
    <text evidence="2 6">Belongs to the profilin family.</text>
</comment>
<dbReference type="InterPro" id="IPR036140">
    <property type="entry name" value="PFN_sf"/>
</dbReference>
<keyword evidence="5" id="KW-0206">Cytoskeleton</keyword>
<dbReference type="InterPro" id="IPR048278">
    <property type="entry name" value="PFN"/>
</dbReference>
<proteinExistence type="inferred from homology"/>
<reference evidence="7 8" key="1">
    <citation type="journal article" date="2017" name="Mol. Biol. Evol.">
        <title>The 4-celled Tetrabaena socialis nuclear genome reveals the essential components for genetic control of cell number at the origin of multicellularity in the volvocine lineage.</title>
        <authorList>
            <person name="Featherston J."/>
            <person name="Arakaki Y."/>
            <person name="Hanschen E.R."/>
            <person name="Ferris P.J."/>
            <person name="Michod R.E."/>
            <person name="Olson B.J.S.C."/>
            <person name="Nozaki H."/>
            <person name="Durand P.M."/>
        </authorList>
    </citation>
    <scope>NUCLEOTIDE SEQUENCE [LARGE SCALE GENOMIC DNA]</scope>
    <source>
        <strain evidence="7 8">NIES-571</strain>
    </source>
</reference>
<name>A0A2J8AKH0_9CHLO</name>
<dbReference type="PANTHER" id="PTHR11604:SF0">
    <property type="entry name" value="PROFILIN"/>
    <property type="match status" value="1"/>
</dbReference>
<evidence type="ECO:0000256" key="2">
    <source>
        <dbReference type="ARBA" id="ARBA00010058"/>
    </source>
</evidence>
<dbReference type="InterPro" id="IPR005455">
    <property type="entry name" value="PFN_euk"/>
</dbReference>
<dbReference type="SMART" id="SM00392">
    <property type="entry name" value="PROF"/>
    <property type="match status" value="1"/>
</dbReference>
<gene>
    <name evidence="7" type="ORF">TSOC_000026</name>
</gene>
<organism evidence="7 8">
    <name type="scientific">Tetrabaena socialis</name>
    <dbReference type="NCBI Taxonomy" id="47790"/>
    <lineage>
        <taxon>Eukaryota</taxon>
        <taxon>Viridiplantae</taxon>
        <taxon>Chlorophyta</taxon>
        <taxon>core chlorophytes</taxon>
        <taxon>Chlorophyceae</taxon>
        <taxon>CS clade</taxon>
        <taxon>Chlamydomonadales</taxon>
        <taxon>Tetrabaenaceae</taxon>
        <taxon>Tetrabaena</taxon>
    </lineage>
</organism>
<dbReference type="OrthoDB" id="421374at2759"/>
<evidence type="ECO:0000256" key="1">
    <source>
        <dbReference type="ARBA" id="ARBA00004245"/>
    </source>
</evidence>
<sequence>MSWDAYISDNLMVPLDQEGTTLTSAAIVGHDGGVWAKSAEFPFISDRDTEQILAAMTDSSITYVSIDGVKYWKLSVIGDNLLRCRKDKVGFIARKTRTAIVVGFYTDPPVSCQASNKIVDEAGYYLEANGC</sequence>
<evidence type="ECO:0000313" key="7">
    <source>
        <dbReference type="EMBL" id="PNH13013.1"/>
    </source>
</evidence>
<dbReference type="Pfam" id="PF00235">
    <property type="entry name" value="Profilin"/>
    <property type="match status" value="1"/>
</dbReference>
<dbReference type="PRINTS" id="PR00392">
    <property type="entry name" value="PROFILIN"/>
</dbReference>
<accession>A0A2J8AKH0</accession>
<protein>
    <recommendedName>
        <fullName evidence="6">Profilin</fullName>
    </recommendedName>
</protein>
<keyword evidence="4 6" id="KW-0009">Actin-binding</keyword>
<evidence type="ECO:0000256" key="6">
    <source>
        <dbReference type="RuleBase" id="RU003909"/>
    </source>
</evidence>
<evidence type="ECO:0000256" key="5">
    <source>
        <dbReference type="ARBA" id="ARBA00023212"/>
    </source>
</evidence>
<dbReference type="CDD" id="cd00148">
    <property type="entry name" value="PROF"/>
    <property type="match status" value="1"/>
</dbReference>
<keyword evidence="8" id="KW-1185">Reference proteome</keyword>
<dbReference type="GO" id="GO:0005938">
    <property type="term" value="C:cell cortex"/>
    <property type="evidence" value="ECO:0007669"/>
    <property type="project" value="TreeGrafter"/>
</dbReference>
<dbReference type="AlphaFoldDB" id="A0A2J8AKH0"/>
<comment type="subcellular location">
    <subcellularLocation>
        <location evidence="1">Cytoplasm</location>
        <location evidence="1">Cytoskeleton</location>
    </subcellularLocation>
</comment>
<comment type="caution">
    <text evidence="7">The sequence shown here is derived from an EMBL/GenBank/DDBJ whole genome shotgun (WGS) entry which is preliminary data.</text>
</comment>
<evidence type="ECO:0000256" key="4">
    <source>
        <dbReference type="ARBA" id="ARBA00023203"/>
    </source>
</evidence>
<dbReference type="EMBL" id="PGGS01000001">
    <property type="protein sequence ID" value="PNH13013.1"/>
    <property type="molecule type" value="Genomic_DNA"/>
</dbReference>
<evidence type="ECO:0000256" key="3">
    <source>
        <dbReference type="ARBA" id="ARBA00022490"/>
    </source>
</evidence>
<dbReference type="Proteomes" id="UP000236333">
    <property type="component" value="Unassembled WGS sequence"/>
</dbReference>
<dbReference type="GO" id="GO:0005856">
    <property type="term" value="C:cytoskeleton"/>
    <property type="evidence" value="ECO:0007669"/>
    <property type="project" value="UniProtKB-SubCell"/>
</dbReference>